<name>A0A2P5B208_PARAD</name>
<evidence type="ECO:0000313" key="3">
    <source>
        <dbReference type="Proteomes" id="UP000237105"/>
    </source>
</evidence>
<evidence type="ECO:0000313" key="2">
    <source>
        <dbReference type="EMBL" id="PON42799.1"/>
    </source>
</evidence>
<feature type="non-terminal residue" evidence="2">
    <location>
        <position position="1"/>
    </location>
</feature>
<feature type="transmembrane region" description="Helical" evidence="1">
    <location>
        <begin position="69"/>
        <end position="91"/>
    </location>
</feature>
<keyword evidence="1" id="KW-0472">Membrane</keyword>
<dbReference type="EMBL" id="JXTB01000383">
    <property type="protein sequence ID" value="PON42799.1"/>
    <property type="molecule type" value="Genomic_DNA"/>
</dbReference>
<keyword evidence="3" id="KW-1185">Reference proteome</keyword>
<sequence>QSPSLLGTVTEALTQISKGLGGAEAEADIETERALLVPWRVRWRGLVVKTTPFRRGRRWCLIVEERAEAVGWILAVDIVGLGFDLGLGLVFGRVKNMRN</sequence>
<dbReference type="AlphaFoldDB" id="A0A2P5B208"/>
<dbReference type="Proteomes" id="UP000237105">
    <property type="component" value="Unassembled WGS sequence"/>
</dbReference>
<proteinExistence type="predicted"/>
<keyword evidence="1" id="KW-1133">Transmembrane helix</keyword>
<reference evidence="3" key="1">
    <citation type="submission" date="2016-06" db="EMBL/GenBank/DDBJ databases">
        <title>Parallel loss of symbiosis genes in relatives of nitrogen-fixing non-legume Parasponia.</title>
        <authorList>
            <person name="Van Velzen R."/>
            <person name="Holmer R."/>
            <person name="Bu F."/>
            <person name="Rutten L."/>
            <person name="Van Zeijl A."/>
            <person name="Liu W."/>
            <person name="Santuari L."/>
            <person name="Cao Q."/>
            <person name="Sharma T."/>
            <person name="Shen D."/>
            <person name="Roswanjaya Y."/>
            <person name="Wardhani T."/>
            <person name="Kalhor M.S."/>
            <person name="Jansen J."/>
            <person name="Van den Hoogen J."/>
            <person name="Gungor B."/>
            <person name="Hartog M."/>
            <person name="Hontelez J."/>
            <person name="Verver J."/>
            <person name="Yang W.-C."/>
            <person name="Schijlen E."/>
            <person name="Repin R."/>
            <person name="Schilthuizen M."/>
            <person name="Schranz E."/>
            <person name="Heidstra R."/>
            <person name="Miyata K."/>
            <person name="Fedorova E."/>
            <person name="Kohlen W."/>
            <person name="Bisseling T."/>
            <person name="Smit S."/>
            <person name="Geurts R."/>
        </authorList>
    </citation>
    <scope>NUCLEOTIDE SEQUENCE [LARGE SCALE GENOMIC DNA]</scope>
    <source>
        <strain evidence="3">cv. WU1-14</strain>
    </source>
</reference>
<protein>
    <submittedName>
        <fullName evidence="2">Uncharacterized protein</fullName>
    </submittedName>
</protein>
<organism evidence="2 3">
    <name type="scientific">Parasponia andersonii</name>
    <name type="common">Sponia andersonii</name>
    <dbReference type="NCBI Taxonomy" id="3476"/>
    <lineage>
        <taxon>Eukaryota</taxon>
        <taxon>Viridiplantae</taxon>
        <taxon>Streptophyta</taxon>
        <taxon>Embryophyta</taxon>
        <taxon>Tracheophyta</taxon>
        <taxon>Spermatophyta</taxon>
        <taxon>Magnoliopsida</taxon>
        <taxon>eudicotyledons</taxon>
        <taxon>Gunneridae</taxon>
        <taxon>Pentapetalae</taxon>
        <taxon>rosids</taxon>
        <taxon>fabids</taxon>
        <taxon>Rosales</taxon>
        <taxon>Cannabaceae</taxon>
        <taxon>Parasponia</taxon>
    </lineage>
</organism>
<accession>A0A2P5B208</accession>
<comment type="caution">
    <text evidence="2">The sequence shown here is derived from an EMBL/GenBank/DDBJ whole genome shotgun (WGS) entry which is preliminary data.</text>
</comment>
<gene>
    <name evidence="2" type="ORF">PanWU01x14_279250</name>
</gene>
<keyword evidence="1" id="KW-0812">Transmembrane</keyword>
<evidence type="ECO:0000256" key="1">
    <source>
        <dbReference type="SAM" id="Phobius"/>
    </source>
</evidence>